<dbReference type="AlphaFoldDB" id="A0A4V0YGX0"/>
<accession>A0A4V0YGX0</accession>
<evidence type="ECO:0000313" key="2">
    <source>
        <dbReference type="EMBL" id="QAY72681.1"/>
    </source>
</evidence>
<dbReference type="RefSeq" id="WP_129189141.1">
    <property type="nucleotide sequence ID" value="NZ_CP035491.1"/>
</dbReference>
<protein>
    <submittedName>
        <fullName evidence="2">Uncharacterized protein</fullName>
    </submittedName>
</protein>
<evidence type="ECO:0000256" key="1">
    <source>
        <dbReference type="SAM" id="MobiDB-lite"/>
    </source>
</evidence>
<dbReference type="KEGG" id="agf:ET445_04280"/>
<feature type="region of interest" description="Disordered" evidence="1">
    <location>
        <begin position="1"/>
        <end position="20"/>
    </location>
</feature>
<keyword evidence="3" id="KW-1185">Reference proteome</keyword>
<dbReference type="Proteomes" id="UP000291259">
    <property type="component" value="Chromosome"/>
</dbReference>
<reference evidence="2 3" key="1">
    <citation type="submission" date="2019-01" db="EMBL/GenBank/DDBJ databases">
        <title>Genome sequencing of strain FW100M-8.</title>
        <authorList>
            <person name="Heo J."/>
            <person name="Kim S.-J."/>
            <person name="Kim J.-S."/>
            <person name="Hong S.-B."/>
            <person name="Kwon S.-W."/>
        </authorList>
    </citation>
    <scope>NUCLEOTIDE SEQUENCE [LARGE SCALE GENOMIC DNA]</scope>
    <source>
        <strain evidence="2 3">FW100M-8</strain>
    </source>
</reference>
<sequence>MHDDQHLATGSPGAQAASRAETARRYLRMLDALADEVGAIAPALPPAAGRLDWRSAASATYDTQLDSLRGALAQGAREIDCARAELRASISTMSTEPTAWSPFGQ</sequence>
<proteinExistence type="predicted"/>
<gene>
    <name evidence="2" type="ORF">ET445_04280</name>
</gene>
<evidence type="ECO:0000313" key="3">
    <source>
        <dbReference type="Proteomes" id="UP000291259"/>
    </source>
</evidence>
<name>A0A4V0YGX0_9MICO</name>
<organism evidence="2 3">
    <name type="scientific">Agromyces protaetiae</name>
    <dbReference type="NCBI Taxonomy" id="2509455"/>
    <lineage>
        <taxon>Bacteria</taxon>
        <taxon>Bacillati</taxon>
        <taxon>Actinomycetota</taxon>
        <taxon>Actinomycetes</taxon>
        <taxon>Micrococcales</taxon>
        <taxon>Microbacteriaceae</taxon>
        <taxon>Agromyces</taxon>
    </lineage>
</organism>
<dbReference type="EMBL" id="CP035491">
    <property type="protein sequence ID" value="QAY72681.1"/>
    <property type="molecule type" value="Genomic_DNA"/>
</dbReference>